<dbReference type="GO" id="GO:1902388">
    <property type="term" value="F:ceramide 1-phosphate transfer activity"/>
    <property type="evidence" value="ECO:0007669"/>
    <property type="project" value="TreeGrafter"/>
</dbReference>
<protein>
    <submittedName>
        <fullName evidence="3">Glycolipid transfer protein-like protein HET-C2</fullName>
    </submittedName>
</protein>
<dbReference type="SUPFAM" id="SSF110004">
    <property type="entry name" value="Glycolipid transfer protein, GLTP"/>
    <property type="match status" value="1"/>
</dbReference>
<evidence type="ECO:0000259" key="2">
    <source>
        <dbReference type="Pfam" id="PF08718"/>
    </source>
</evidence>
<keyword evidence="1" id="KW-0813">Transport</keyword>
<proteinExistence type="predicted"/>
<dbReference type="GO" id="GO:0016020">
    <property type="term" value="C:membrane"/>
    <property type="evidence" value="ECO:0007669"/>
    <property type="project" value="TreeGrafter"/>
</dbReference>
<dbReference type="Pfam" id="PF08718">
    <property type="entry name" value="GLTP"/>
    <property type="match status" value="1"/>
</dbReference>
<feature type="domain" description="Glycolipid transfer protein" evidence="2">
    <location>
        <begin position="23"/>
        <end position="161"/>
    </location>
</feature>
<keyword evidence="4" id="KW-1185">Reference proteome</keyword>
<dbReference type="InterPro" id="IPR014830">
    <property type="entry name" value="Glycolipid_transfer_prot_dom"/>
</dbReference>
<dbReference type="GO" id="GO:0005829">
    <property type="term" value="C:cytosol"/>
    <property type="evidence" value="ECO:0007669"/>
    <property type="project" value="TreeGrafter"/>
</dbReference>
<sequence length="191" mass="21417">MSTTYFDTLSKSYTQVPVTDEGIDTPSFLEATEGLINMLDLLGSSAFKPVQSDMSGNVKKIRERYNSDNAKNSTLQKLITSEKADNKKTATEGLLWLTRGLSFCAQALRHSHNNEAEELTESFTKAYETTLKPHHSMMVRPIFSLAMKACPYRKDFYAKLGSDTDKVRKQLSEWLVALEGHLQTLTKVVGV</sequence>
<dbReference type="EMBL" id="MCFL01000025">
    <property type="protein sequence ID" value="ORZ34909.1"/>
    <property type="molecule type" value="Genomic_DNA"/>
</dbReference>
<dbReference type="AlphaFoldDB" id="A0A1Y2HK40"/>
<organism evidence="3 4">
    <name type="scientific">Catenaria anguillulae PL171</name>
    <dbReference type="NCBI Taxonomy" id="765915"/>
    <lineage>
        <taxon>Eukaryota</taxon>
        <taxon>Fungi</taxon>
        <taxon>Fungi incertae sedis</taxon>
        <taxon>Blastocladiomycota</taxon>
        <taxon>Blastocladiomycetes</taxon>
        <taxon>Blastocladiales</taxon>
        <taxon>Catenariaceae</taxon>
        <taxon>Catenaria</taxon>
    </lineage>
</organism>
<dbReference type="PANTHER" id="PTHR10219:SF25">
    <property type="entry name" value="PLECKSTRIN HOMOLOGY DOMAIN-CONTAINING FAMILY A MEMBER 8"/>
    <property type="match status" value="1"/>
</dbReference>
<evidence type="ECO:0000313" key="3">
    <source>
        <dbReference type="EMBL" id="ORZ34909.1"/>
    </source>
</evidence>
<accession>A0A1Y2HK40</accession>
<dbReference type="Gene3D" id="1.10.3520.10">
    <property type="entry name" value="Glycolipid transfer protein"/>
    <property type="match status" value="1"/>
</dbReference>
<comment type="caution">
    <text evidence="3">The sequence shown here is derived from an EMBL/GenBank/DDBJ whole genome shotgun (WGS) entry which is preliminary data.</text>
</comment>
<evidence type="ECO:0000313" key="4">
    <source>
        <dbReference type="Proteomes" id="UP000193411"/>
    </source>
</evidence>
<dbReference type="OrthoDB" id="205255at2759"/>
<dbReference type="FunFam" id="1.10.3520.10:FF:000001">
    <property type="entry name" value="Pleckstrin domain-containing family A member 8"/>
    <property type="match status" value="1"/>
</dbReference>
<reference evidence="3 4" key="1">
    <citation type="submission" date="2016-07" db="EMBL/GenBank/DDBJ databases">
        <title>Pervasive Adenine N6-methylation of Active Genes in Fungi.</title>
        <authorList>
            <consortium name="DOE Joint Genome Institute"/>
            <person name="Mondo S.J."/>
            <person name="Dannebaum R.O."/>
            <person name="Kuo R.C."/>
            <person name="Labutti K."/>
            <person name="Haridas S."/>
            <person name="Kuo A."/>
            <person name="Salamov A."/>
            <person name="Ahrendt S.R."/>
            <person name="Lipzen A."/>
            <person name="Sullivan W."/>
            <person name="Andreopoulos W.B."/>
            <person name="Clum A."/>
            <person name="Lindquist E."/>
            <person name="Daum C."/>
            <person name="Ramamoorthy G.K."/>
            <person name="Gryganskyi A."/>
            <person name="Culley D."/>
            <person name="Magnuson J.K."/>
            <person name="James T.Y."/>
            <person name="O'Malley M.A."/>
            <person name="Stajich J.E."/>
            <person name="Spatafora J.W."/>
            <person name="Visel A."/>
            <person name="Grigoriev I.V."/>
        </authorList>
    </citation>
    <scope>NUCLEOTIDE SEQUENCE [LARGE SCALE GENOMIC DNA]</scope>
    <source>
        <strain evidence="3 4">PL171</strain>
    </source>
</reference>
<evidence type="ECO:0000256" key="1">
    <source>
        <dbReference type="ARBA" id="ARBA00022448"/>
    </source>
</evidence>
<dbReference type="Proteomes" id="UP000193411">
    <property type="component" value="Unassembled WGS sequence"/>
</dbReference>
<gene>
    <name evidence="3" type="ORF">BCR44DRAFT_1390185</name>
</gene>
<dbReference type="InterPro" id="IPR036497">
    <property type="entry name" value="GLTP_sf"/>
</dbReference>
<dbReference type="PANTHER" id="PTHR10219">
    <property type="entry name" value="GLYCOLIPID TRANSFER PROTEIN-RELATED"/>
    <property type="match status" value="1"/>
</dbReference>
<name>A0A1Y2HK40_9FUNG</name>
<dbReference type="GO" id="GO:1902387">
    <property type="term" value="F:ceramide 1-phosphate binding"/>
    <property type="evidence" value="ECO:0007669"/>
    <property type="project" value="TreeGrafter"/>
</dbReference>
<dbReference type="STRING" id="765915.A0A1Y2HK40"/>